<reference evidence="2" key="1">
    <citation type="submission" date="2023-02" db="EMBL/GenBank/DDBJ databases">
        <title>Colletotrichum kahawae CIFC_Que2 genome sequencing and assembly.</title>
        <authorList>
            <person name="Baroncelli R."/>
        </authorList>
    </citation>
    <scope>NUCLEOTIDE SEQUENCE</scope>
    <source>
        <strain evidence="2">CIFC_Que2</strain>
    </source>
</reference>
<name>A0AAD9YAA2_COLKA</name>
<evidence type="ECO:0000313" key="3">
    <source>
        <dbReference type="Proteomes" id="UP001281614"/>
    </source>
</evidence>
<dbReference type="Proteomes" id="UP001281614">
    <property type="component" value="Unassembled WGS sequence"/>
</dbReference>
<keyword evidence="3" id="KW-1185">Reference proteome</keyword>
<proteinExistence type="predicted"/>
<dbReference type="AlphaFoldDB" id="A0AAD9YAA2"/>
<organism evidence="2 3">
    <name type="scientific">Colletotrichum kahawae</name>
    <name type="common">Coffee berry disease fungus</name>
    <dbReference type="NCBI Taxonomy" id="34407"/>
    <lineage>
        <taxon>Eukaryota</taxon>
        <taxon>Fungi</taxon>
        <taxon>Dikarya</taxon>
        <taxon>Ascomycota</taxon>
        <taxon>Pezizomycotina</taxon>
        <taxon>Sordariomycetes</taxon>
        <taxon>Hypocreomycetidae</taxon>
        <taxon>Glomerellales</taxon>
        <taxon>Glomerellaceae</taxon>
        <taxon>Colletotrichum</taxon>
        <taxon>Colletotrichum gloeosporioides species complex</taxon>
    </lineage>
</organism>
<evidence type="ECO:0000313" key="2">
    <source>
        <dbReference type="EMBL" id="KAK2754327.1"/>
    </source>
</evidence>
<feature type="compositionally biased region" description="Low complexity" evidence="1">
    <location>
        <begin position="173"/>
        <end position="183"/>
    </location>
</feature>
<gene>
    <name evidence="2" type="ORF">CKAH01_17482</name>
</gene>
<dbReference type="EMBL" id="VYYT01000232">
    <property type="protein sequence ID" value="KAK2754327.1"/>
    <property type="molecule type" value="Genomic_DNA"/>
</dbReference>
<feature type="compositionally biased region" description="Polar residues" evidence="1">
    <location>
        <begin position="143"/>
        <end position="154"/>
    </location>
</feature>
<feature type="region of interest" description="Disordered" evidence="1">
    <location>
        <begin position="126"/>
        <end position="154"/>
    </location>
</feature>
<comment type="caution">
    <text evidence="2">The sequence shown here is derived from an EMBL/GenBank/DDBJ whole genome shotgun (WGS) entry which is preliminary data.</text>
</comment>
<sequence>MTMESSNDPIGGFHYYSMAGHFPPPPPRLSKTVLVVVSPSLGIHSCRTERLQSPLAPAAYGLQQSLLRLARRLTRDALISQIIQSNGTPPAMLPVPTHAHKVLTSTSTPTAGTELSRHTLAHARHGRPAYDSAPKPTHATIHSPAQHQPSTSPSFAVTTTCHGCQCRRASLVVSSETSSSSLTENDRGIIRRMPL</sequence>
<evidence type="ECO:0000256" key="1">
    <source>
        <dbReference type="SAM" id="MobiDB-lite"/>
    </source>
</evidence>
<accession>A0AAD9YAA2</accession>
<feature type="region of interest" description="Disordered" evidence="1">
    <location>
        <begin position="173"/>
        <end position="195"/>
    </location>
</feature>
<protein>
    <submittedName>
        <fullName evidence="2">Uncharacterized protein</fullName>
    </submittedName>
</protein>